<accession>A0A8S1ACB9</accession>
<dbReference type="GO" id="GO:0003968">
    <property type="term" value="F:RNA-directed RNA polymerase activity"/>
    <property type="evidence" value="ECO:0007669"/>
    <property type="project" value="InterPro"/>
</dbReference>
<dbReference type="AlphaFoldDB" id="A0A8S1ACB9"/>
<dbReference type="EMBL" id="CADEBD010000322">
    <property type="protein sequence ID" value="CAB3244939.1"/>
    <property type="molecule type" value="Genomic_DNA"/>
</dbReference>
<dbReference type="SUPFAM" id="SSF56672">
    <property type="entry name" value="DNA/RNA polymerases"/>
    <property type="match status" value="1"/>
</dbReference>
<dbReference type="GO" id="GO:0006351">
    <property type="term" value="P:DNA-templated transcription"/>
    <property type="evidence" value="ECO:0007669"/>
    <property type="project" value="InterPro"/>
</dbReference>
<sequence length="354" mass="40782">MSSQPKIIGNSDSKSDRQLKKYKDIMSYRNDATENEHNLLYRAAIVRVYDASKRKEGYRVPMVHLVDLFSKDSMMVDWSESSGLPWCEMKYDTKGQIRDDPEAIRQVRKFWHLVKDGDDVIFPDCLVHTQNNKTAATSTVWTYPATVNFGEAVFTVGLLKAFSEQGDLGVMAYEYISSADGRDRLRNRLHQQDRFFVRLNFDENSVPSWVIHEAFRILWSHIDFKQYAGGGVPDAEKMFRMLECIENYFINTTIKLPNGLRLMKSCGIPRGSYFTLLVSSVVSLILLEYLSLHIDGTYTEDSVANGNECIARISSYWDLDLCQRVIKKEFGITFNAPQCQMSKNIKCIHFFKNT</sequence>
<dbReference type="GO" id="GO:0003723">
    <property type="term" value="F:RNA binding"/>
    <property type="evidence" value="ECO:0007669"/>
    <property type="project" value="InterPro"/>
</dbReference>
<gene>
    <name evidence="2" type="ORF">APLA_LOCUS10881</name>
</gene>
<evidence type="ECO:0000313" key="2">
    <source>
        <dbReference type="EMBL" id="CAB3244939.1"/>
    </source>
</evidence>
<evidence type="ECO:0000259" key="1">
    <source>
        <dbReference type="Pfam" id="PF00680"/>
    </source>
</evidence>
<reference evidence="2 3" key="1">
    <citation type="submission" date="2020-04" db="EMBL/GenBank/DDBJ databases">
        <authorList>
            <person name="Wallbank WR R."/>
            <person name="Pardo Diaz C."/>
            <person name="Kozak K."/>
            <person name="Martin S."/>
            <person name="Jiggins C."/>
            <person name="Moest M."/>
            <person name="Warren A I."/>
            <person name="Byers J.R.P. K."/>
            <person name="Montejo-Kovacevich G."/>
            <person name="Yen C E."/>
        </authorList>
    </citation>
    <scope>NUCLEOTIDE SEQUENCE [LARGE SCALE GENOMIC DNA]</scope>
</reference>
<name>A0A8S1ACB9_ARCPL</name>
<comment type="caution">
    <text evidence="2">The sequence shown here is derived from an EMBL/GenBank/DDBJ whole genome shotgun (WGS) entry which is preliminary data.</text>
</comment>
<dbReference type="Proteomes" id="UP000494256">
    <property type="component" value="Unassembled WGS sequence"/>
</dbReference>
<proteinExistence type="predicted"/>
<organism evidence="2 3">
    <name type="scientific">Arctia plantaginis</name>
    <name type="common">Wood tiger moth</name>
    <name type="synonym">Phalaena plantaginis</name>
    <dbReference type="NCBI Taxonomy" id="874455"/>
    <lineage>
        <taxon>Eukaryota</taxon>
        <taxon>Metazoa</taxon>
        <taxon>Ecdysozoa</taxon>
        <taxon>Arthropoda</taxon>
        <taxon>Hexapoda</taxon>
        <taxon>Insecta</taxon>
        <taxon>Pterygota</taxon>
        <taxon>Neoptera</taxon>
        <taxon>Endopterygota</taxon>
        <taxon>Lepidoptera</taxon>
        <taxon>Glossata</taxon>
        <taxon>Ditrysia</taxon>
        <taxon>Noctuoidea</taxon>
        <taxon>Erebidae</taxon>
        <taxon>Arctiinae</taxon>
        <taxon>Arctia</taxon>
    </lineage>
</organism>
<dbReference type="Pfam" id="PF00680">
    <property type="entry name" value="RdRP_1"/>
    <property type="match status" value="1"/>
</dbReference>
<evidence type="ECO:0000313" key="3">
    <source>
        <dbReference type="Proteomes" id="UP000494256"/>
    </source>
</evidence>
<dbReference type="InterPro" id="IPR001205">
    <property type="entry name" value="RNA-dir_pol_C"/>
</dbReference>
<feature type="domain" description="RNA-directed RNA polymerase C-terminal" evidence="1">
    <location>
        <begin position="3"/>
        <end position="292"/>
    </location>
</feature>
<dbReference type="InterPro" id="IPR043502">
    <property type="entry name" value="DNA/RNA_pol_sf"/>
</dbReference>
<dbReference type="GO" id="GO:0071897">
    <property type="term" value="P:DNA biosynthetic process"/>
    <property type="evidence" value="ECO:0007669"/>
    <property type="project" value="UniProtKB-ARBA"/>
</dbReference>
<dbReference type="OrthoDB" id="10249920at2759"/>
<protein>
    <recommendedName>
        <fullName evidence="1">RNA-directed RNA polymerase C-terminal domain-containing protein</fullName>
    </recommendedName>
</protein>